<dbReference type="AlphaFoldDB" id="A0A7S4PDW2"/>
<gene>
    <name evidence="2" type="ORF">GTHE00462_LOCUS33782</name>
</gene>
<organism evidence="2">
    <name type="scientific">Guillardia theta</name>
    <name type="common">Cryptophyte</name>
    <name type="synonym">Cryptomonas phi</name>
    <dbReference type="NCBI Taxonomy" id="55529"/>
    <lineage>
        <taxon>Eukaryota</taxon>
        <taxon>Cryptophyceae</taxon>
        <taxon>Pyrenomonadales</taxon>
        <taxon>Geminigeraceae</taxon>
        <taxon>Guillardia</taxon>
    </lineage>
</organism>
<sequence length="106" mass="12077">MRVLPTVLIIFALLFSEGNANVIERLNIQNSYGESMSSKEAFKTIHNTKTRRFEGTIALFKPSLRQVDSAFVHADRSRNVREITRLVCKVSVLVYLPLFAGFLCRD</sequence>
<dbReference type="EMBL" id="HBKN01043131">
    <property type="protein sequence ID" value="CAE2331957.1"/>
    <property type="molecule type" value="Transcribed_RNA"/>
</dbReference>
<proteinExistence type="predicted"/>
<feature type="signal peptide" evidence="1">
    <location>
        <begin position="1"/>
        <end position="20"/>
    </location>
</feature>
<name>A0A7S4PDW2_GUITH</name>
<reference evidence="2" key="1">
    <citation type="submission" date="2021-01" db="EMBL/GenBank/DDBJ databases">
        <authorList>
            <person name="Corre E."/>
            <person name="Pelletier E."/>
            <person name="Niang G."/>
            <person name="Scheremetjew M."/>
            <person name="Finn R."/>
            <person name="Kale V."/>
            <person name="Holt S."/>
            <person name="Cochrane G."/>
            <person name="Meng A."/>
            <person name="Brown T."/>
            <person name="Cohen L."/>
        </authorList>
    </citation>
    <scope>NUCLEOTIDE SEQUENCE</scope>
    <source>
        <strain evidence="2">CCMP 2712</strain>
    </source>
</reference>
<feature type="chain" id="PRO_5030884864" evidence="1">
    <location>
        <begin position="21"/>
        <end position="106"/>
    </location>
</feature>
<accession>A0A7S4PDW2</accession>
<evidence type="ECO:0000256" key="1">
    <source>
        <dbReference type="SAM" id="SignalP"/>
    </source>
</evidence>
<evidence type="ECO:0000313" key="2">
    <source>
        <dbReference type="EMBL" id="CAE2331957.1"/>
    </source>
</evidence>
<protein>
    <submittedName>
        <fullName evidence="2">Uncharacterized protein</fullName>
    </submittedName>
</protein>
<keyword evidence="1" id="KW-0732">Signal</keyword>